<dbReference type="EMBL" id="UINC01007221">
    <property type="protein sequence ID" value="SVA32110.1"/>
    <property type="molecule type" value="Genomic_DNA"/>
</dbReference>
<dbReference type="InterPro" id="IPR009056">
    <property type="entry name" value="Cyt_c-like_dom"/>
</dbReference>
<organism evidence="8">
    <name type="scientific">marine metagenome</name>
    <dbReference type="NCBI Taxonomy" id="408172"/>
    <lineage>
        <taxon>unclassified sequences</taxon>
        <taxon>metagenomes</taxon>
        <taxon>ecological metagenomes</taxon>
    </lineage>
</organism>
<feature type="transmembrane region" description="Helical" evidence="6">
    <location>
        <begin position="14"/>
        <end position="32"/>
    </location>
</feature>
<keyword evidence="4" id="KW-0249">Electron transport</keyword>
<dbReference type="Pfam" id="PF00034">
    <property type="entry name" value="Cytochrom_C"/>
    <property type="match status" value="1"/>
</dbReference>
<dbReference type="InterPro" id="IPR036909">
    <property type="entry name" value="Cyt_c-like_dom_sf"/>
</dbReference>
<evidence type="ECO:0000259" key="7">
    <source>
        <dbReference type="PROSITE" id="PS51007"/>
    </source>
</evidence>
<evidence type="ECO:0000256" key="1">
    <source>
        <dbReference type="ARBA" id="ARBA00022448"/>
    </source>
</evidence>
<name>A0A381UVH1_9ZZZZ</name>
<feature type="domain" description="Cytochrome c" evidence="7">
    <location>
        <begin position="123"/>
        <end position="210"/>
    </location>
</feature>
<evidence type="ECO:0000313" key="8">
    <source>
        <dbReference type="EMBL" id="SVA32110.1"/>
    </source>
</evidence>
<keyword evidence="6" id="KW-1133">Transmembrane helix</keyword>
<dbReference type="GO" id="GO:0020037">
    <property type="term" value="F:heme binding"/>
    <property type="evidence" value="ECO:0007669"/>
    <property type="project" value="InterPro"/>
</dbReference>
<evidence type="ECO:0000256" key="4">
    <source>
        <dbReference type="ARBA" id="ARBA00022982"/>
    </source>
</evidence>
<feature type="non-terminal residue" evidence="8">
    <location>
        <position position="1"/>
    </location>
</feature>
<accession>A0A381UVH1</accession>
<keyword evidence="1" id="KW-0813">Transport</keyword>
<dbReference type="AlphaFoldDB" id="A0A381UVH1"/>
<evidence type="ECO:0000256" key="6">
    <source>
        <dbReference type="SAM" id="Phobius"/>
    </source>
</evidence>
<gene>
    <name evidence="8" type="ORF">METZ01_LOCUS84964</name>
</gene>
<dbReference type="PANTHER" id="PTHR33751">
    <property type="entry name" value="CBB3-TYPE CYTOCHROME C OXIDASE SUBUNIT FIXP"/>
    <property type="match status" value="1"/>
</dbReference>
<keyword evidence="6" id="KW-0472">Membrane</keyword>
<sequence>VNPRSMKTTPKSRLSPYYCTVIAFFIIFFNVYSQAQQTSGLPENWPNWAYGYLEPLTEGDRIAPPCPASAKPLDCAYRSPPATDDDGLKFSLPETSFSFTASEADYDYGPADWYPDDHPLMPSVVEQGRQEEKIRACSLCHYPNGQGKMENGHVAGLPYSYILAQLEIFSKGDRRSADPRKANTNEMAMIAKSMTDEEKQAVARYFSSVNFKPLVNVIETTRAPQVRMTTNGLMLPIEDMPFVPLGNRIIEVPKNPQRTAIMRDPKGMFISYVPIGSLEKGKLLVETSNNKTIQCGICHGPDQTGLADIPSIAGRTASYTMRQLWDIKQGTRKSPIMVPIVTNLDADDMLSISAYLASLPP</sequence>
<keyword evidence="3" id="KW-0479">Metal-binding</keyword>
<feature type="domain" description="Cytochrome c" evidence="7">
    <location>
        <begin position="276"/>
        <end position="360"/>
    </location>
</feature>
<dbReference type="GO" id="GO:0009055">
    <property type="term" value="F:electron transfer activity"/>
    <property type="evidence" value="ECO:0007669"/>
    <property type="project" value="InterPro"/>
</dbReference>
<dbReference type="InterPro" id="IPR050597">
    <property type="entry name" value="Cytochrome_c_Oxidase_Subunit"/>
</dbReference>
<proteinExistence type="predicted"/>
<dbReference type="SUPFAM" id="SSF46626">
    <property type="entry name" value="Cytochrome c"/>
    <property type="match status" value="2"/>
</dbReference>
<keyword evidence="2" id="KW-0349">Heme</keyword>
<dbReference type="PROSITE" id="PS51007">
    <property type="entry name" value="CYTC"/>
    <property type="match status" value="2"/>
</dbReference>
<evidence type="ECO:0000256" key="5">
    <source>
        <dbReference type="ARBA" id="ARBA00023004"/>
    </source>
</evidence>
<reference evidence="8" key="1">
    <citation type="submission" date="2018-05" db="EMBL/GenBank/DDBJ databases">
        <authorList>
            <person name="Lanie J.A."/>
            <person name="Ng W.-L."/>
            <person name="Kazmierczak K.M."/>
            <person name="Andrzejewski T.M."/>
            <person name="Davidsen T.M."/>
            <person name="Wayne K.J."/>
            <person name="Tettelin H."/>
            <person name="Glass J.I."/>
            <person name="Rusch D."/>
            <person name="Podicherti R."/>
            <person name="Tsui H.-C.T."/>
            <person name="Winkler M.E."/>
        </authorList>
    </citation>
    <scope>NUCLEOTIDE SEQUENCE</scope>
</reference>
<protein>
    <recommendedName>
        <fullName evidence="7">Cytochrome c domain-containing protein</fullName>
    </recommendedName>
</protein>
<evidence type="ECO:0000256" key="2">
    <source>
        <dbReference type="ARBA" id="ARBA00022617"/>
    </source>
</evidence>
<dbReference type="Gene3D" id="1.10.760.10">
    <property type="entry name" value="Cytochrome c-like domain"/>
    <property type="match status" value="2"/>
</dbReference>
<keyword evidence="5" id="KW-0408">Iron</keyword>
<evidence type="ECO:0000256" key="3">
    <source>
        <dbReference type="ARBA" id="ARBA00022723"/>
    </source>
</evidence>
<dbReference type="PANTHER" id="PTHR33751:SF9">
    <property type="entry name" value="CYTOCHROME C4"/>
    <property type="match status" value="1"/>
</dbReference>
<dbReference type="GO" id="GO:0046872">
    <property type="term" value="F:metal ion binding"/>
    <property type="evidence" value="ECO:0007669"/>
    <property type="project" value="UniProtKB-KW"/>
</dbReference>
<keyword evidence="6" id="KW-0812">Transmembrane</keyword>